<name>A0ABM1RJI0_CAMSA</name>
<proteinExistence type="predicted"/>
<dbReference type="Proteomes" id="UP000694864">
    <property type="component" value="Chromosome 3"/>
</dbReference>
<dbReference type="RefSeq" id="XP_019099168.1">
    <property type="nucleotide sequence ID" value="XM_019243623.1"/>
</dbReference>
<dbReference type="PANTHER" id="PTHR31385">
    <property type="entry name" value="PUTATIVE (DUF220)-RELATED"/>
    <property type="match status" value="1"/>
</dbReference>
<evidence type="ECO:0000313" key="1">
    <source>
        <dbReference type="Proteomes" id="UP000694864"/>
    </source>
</evidence>
<keyword evidence="1" id="KW-1185">Reference proteome</keyword>
<dbReference type="PANTHER" id="PTHR31385:SF6">
    <property type="entry name" value="DUF220 DOMAIN-CONTAINING PROTEIN-RELATED"/>
    <property type="match status" value="1"/>
</dbReference>
<accession>A0ABM1RJI0</accession>
<evidence type="ECO:0000313" key="2">
    <source>
        <dbReference type="RefSeq" id="XP_019099168.1"/>
    </source>
</evidence>
<gene>
    <name evidence="2" type="primary">LOC104776484</name>
</gene>
<dbReference type="GeneID" id="104776484"/>
<reference evidence="2" key="2">
    <citation type="submission" date="2025-08" db="UniProtKB">
        <authorList>
            <consortium name="RefSeq"/>
        </authorList>
    </citation>
    <scope>IDENTIFICATION</scope>
    <source>
        <tissue evidence="2">Leaf</tissue>
    </source>
</reference>
<organism evidence="1 2">
    <name type="scientific">Camelina sativa</name>
    <name type="common">False flax</name>
    <name type="synonym">Myagrum sativum</name>
    <dbReference type="NCBI Taxonomy" id="90675"/>
    <lineage>
        <taxon>Eukaryota</taxon>
        <taxon>Viridiplantae</taxon>
        <taxon>Streptophyta</taxon>
        <taxon>Embryophyta</taxon>
        <taxon>Tracheophyta</taxon>
        <taxon>Spermatophyta</taxon>
        <taxon>Magnoliopsida</taxon>
        <taxon>eudicotyledons</taxon>
        <taxon>Gunneridae</taxon>
        <taxon>Pentapetalae</taxon>
        <taxon>rosids</taxon>
        <taxon>malvids</taxon>
        <taxon>Brassicales</taxon>
        <taxon>Brassicaceae</taxon>
        <taxon>Camelineae</taxon>
        <taxon>Camelina</taxon>
    </lineage>
</organism>
<sequence length="87" mass="9901">MGVFSAFGAWINQNTQERQNQLWTAAEKKHPWYDAPPKVKVTTKKGLCHMHIELTLGLLPDGVFELFTNPYNGPTTEPLLLFFLITV</sequence>
<protein>
    <submittedName>
        <fullName evidence="2">Uncharacterized protein LOC104776484 isoform X3</fullName>
    </submittedName>
</protein>
<reference evidence="1" key="1">
    <citation type="journal article" date="2014" name="Nat. Commun.">
        <title>The emerging biofuel crop Camelina sativa retains a highly undifferentiated hexaploid genome structure.</title>
        <authorList>
            <person name="Kagale S."/>
            <person name="Koh C."/>
            <person name="Nixon J."/>
            <person name="Bollina V."/>
            <person name="Clarke W.E."/>
            <person name="Tuteja R."/>
            <person name="Spillane C."/>
            <person name="Robinson S.J."/>
            <person name="Links M.G."/>
            <person name="Clarke C."/>
            <person name="Higgins E.E."/>
            <person name="Huebert T."/>
            <person name="Sharpe A.G."/>
            <person name="Parkin I.A."/>
        </authorList>
    </citation>
    <scope>NUCLEOTIDE SEQUENCE [LARGE SCALE GENOMIC DNA]</scope>
    <source>
        <strain evidence="1">cv. DH55</strain>
    </source>
</reference>